<feature type="transmembrane region" description="Helical" evidence="1">
    <location>
        <begin position="96"/>
        <end position="115"/>
    </location>
</feature>
<accession>A0ABW5PIQ7</accession>
<evidence type="ECO:0000313" key="3">
    <source>
        <dbReference type="Proteomes" id="UP001597541"/>
    </source>
</evidence>
<keyword evidence="3" id="KW-1185">Reference proteome</keyword>
<keyword evidence="1" id="KW-0472">Membrane</keyword>
<reference evidence="3" key="1">
    <citation type="journal article" date="2019" name="Int. J. Syst. Evol. Microbiol.">
        <title>The Global Catalogue of Microorganisms (GCM) 10K type strain sequencing project: providing services to taxonomists for standard genome sequencing and annotation.</title>
        <authorList>
            <consortium name="The Broad Institute Genomics Platform"/>
            <consortium name="The Broad Institute Genome Sequencing Center for Infectious Disease"/>
            <person name="Wu L."/>
            <person name="Ma J."/>
        </authorList>
    </citation>
    <scope>NUCLEOTIDE SEQUENCE [LARGE SCALE GENOMIC DNA]</scope>
    <source>
        <strain evidence="3">KCTC 3950</strain>
    </source>
</reference>
<dbReference type="EMBL" id="JBHUME010000011">
    <property type="protein sequence ID" value="MFD2614242.1"/>
    <property type="molecule type" value="Genomic_DNA"/>
</dbReference>
<keyword evidence="1" id="KW-1133">Transmembrane helix</keyword>
<name>A0ABW5PIQ7_9BACL</name>
<keyword evidence="1" id="KW-0812">Transmembrane</keyword>
<proteinExistence type="predicted"/>
<gene>
    <name evidence="2" type="ORF">ACFSUF_17675</name>
</gene>
<sequence>MDDILHQASRYLNVWYTSRSAGITSYLLLFVSMISGISHSMKVLPARMRAVSLTLHQSSGWFGLLFGMVHSMVLIYDKYIGYSVSGMLIPFTAHTHPVLTGLGTLAFYGMLLLMLSSDLIKTIGKRAWRTIHMLAFPAFAMALVHGIMLGTDTKLGWVRDMYLLTGGAVAVLTVFRIWLAGKEKTSAKPAGSKAGLVERYHAAMKE</sequence>
<evidence type="ECO:0000256" key="1">
    <source>
        <dbReference type="SAM" id="Phobius"/>
    </source>
</evidence>
<evidence type="ECO:0000313" key="2">
    <source>
        <dbReference type="EMBL" id="MFD2614242.1"/>
    </source>
</evidence>
<organism evidence="2 3">
    <name type="scientific">Paenibacillus gansuensis</name>
    <dbReference type="NCBI Taxonomy" id="306542"/>
    <lineage>
        <taxon>Bacteria</taxon>
        <taxon>Bacillati</taxon>
        <taxon>Bacillota</taxon>
        <taxon>Bacilli</taxon>
        <taxon>Bacillales</taxon>
        <taxon>Paenibacillaceae</taxon>
        <taxon>Paenibacillus</taxon>
    </lineage>
</organism>
<dbReference type="RefSeq" id="WP_377604893.1">
    <property type="nucleotide sequence ID" value="NZ_JBHUME010000011.1"/>
</dbReference>
<comment type="caution">
    <text evidence="2">The sequence shown here is derived from an EMBL/GenBank/DDBJ whole genome shotgun (WGS) entry which is preliminary data.</text>
</comment>
<feature type="transmembrane region" description="Helical" evidence="1">
    <location>
        <begin position="127"/>
        <end position="149"/>
    </location>
</feature>
<feature type="transmembrane region" description="Helical" evidence="1">
    <location>
        <begin position="20"/>
        <end position="38"/>
    </location>
</feature>
<feature type="transmembrane region" description="Helical" evidence="1">
    <location>
        <begin position="161"/>
        <end position="179"/>
    </location>
</feature>
<dbReference type="Proteomes" id="UP001597541">
    <property type="component" value="Unassembled WGS sequence"/>
</dbReference>
<protein>
    <submittedName>
        <fullName evidence="2">Ferric reductase</fullName>
    </submittedName>
</protein>
<feature type="transmembrane region" description="Helical" evidence="1">
    <location>
        <begin position="59"/>
        <end position="76"/>
    </location>
</feature>